<evidence type="ECO:0000313" key="1">
    <source>
        <dbReference type="EnsemblPlants" id="MELO3C032719.2.1"/>
    </source>
</evidence>
<dbReference type="AlphaFoldDB" id="A0A9I9EF93"/>
<protein>
    <submittedName>
        <fullName evidence="1">Uncharacterized protein</fullName>
    </submittedName>
</protein>
<sequence>MFKDGSMLCSEGLQIREFIVNLPSDFYDPSSPDYQTVHIRGLKFKISLAMINGFMGNNVEPNSSHSNPSNKVLALVLSGGILSAWPVNGIPVGNHVPDIEHDMRPSRAPRMFDTEDLGVVDLSFLFEVVVELLKVNNHSTPKHRTCSSLKTQLVKINQAINIYASLFISFTFPSLFKASKLSTPKHNTCSTFRTQMIGGKTPKRSCFKTPFCACDNL</sequence>
<name>A0A9I9EF93_CUCME</name>
<dbReference type="Gramene" id="MELO3C032719.2.1">
    <property type="protein sequence ID" value="MELO3C032719.2.1"/>
    <property type="gene ID" value="MELO3C032719.2"/>
</dbReference>
<organism evidence="1">
    <name type="scientific">Cucumis melo</name>
    <name type="common">Muskmelon</name>
    <dbReference type="NCBI Taxonomy" id="3656"/>
    <lineage>
        <taxon>Eukaryota</taxon>
        <taxon>Viridiplantae</taxon>
        <taxon>Streptophyta</taxon>
        <taxon>Embryophyta</taxon>
        <taxon>Tracheophyta</taxon>
        <taxon>Spermatophyta</taxon>
        <taxon>Magnoliopsida</taxon>
        <taxon>eudicotyledons</taxon>
        <taxon>Gunneridae</taxon>
        <taxon>Pentapetalae</taxon>
        <taxon>rosids</taxon>
        <taxon>fabids</taxon>
        <taxon>Cucurbitales</taxon>
        <taxon>Cucurbitaceae</taxon>
        <taxon>Benincaseae</taxon>
        <taxon>Cucumis</taxon>
    </lineage>
</organism>
<proteinExistence type="predicted"/>
<dbReference type="EnsemblPlants" id="MELO3C032719.2.1">
    <property type="protein sequence ID" value="MELO3C032719.2.1"/>
    <property type="gene ID" value="MELO3C032719.2"/>
</dbReference>
<reference evidence="1" key="1">
    <citation type="submission" date="2023-03" db="UniProtKB">
        <authorList>
            <consortium name="EnsemblPlants"/>
        </authorList>
    </citation>
    <scope>IDENTIFICATION</scope>
</reference>
<accession>A0A9I9EF93</accession>